<dbReference type="AlphaFoldDB" id="A0A0U5ARX5"/>
<keyword evidence="2" id="KW-1185">Reference proteome</keyword>
<protein>
    <submittedName>
        <fullName evidence="1">Flagellar biosynthetic protein FlhB</fullName>
    </submittedName>
</protein>
<dbReference type="RefSeq" id="WP_096463608.1">
    <property type="nucleotide sequence ID" value="NZ_AP017312.1"/>
</dbReference>
<accession>A0A0U5ARX5</accession>
<dbReference type="InterPro" id="IPR006135">
    <property type="entry name" value="T3SS_substrate_exporter"/>
</dbReference>
<keyword evidence="1" id="KW-0282">Flagellum</keyword>
<dbReference type="GO" id="GO:0005886">
    <property type="term" value="C:plasma membrane"/>
    <property type="evidence" value="ECO:0007669"/>
    <property type="project" value="TreeGrafter"/>
</dbReference>
<keyword evidence="1" id="KW-0969">Cilium</keyword>
<dbReference type="SUPFAM" id="SSF160544">
    <property type="entry name" value="EscU C-terminal domain-like"/>
    <property type="match status" value="1"/>
</dbReference>
<proteinExistence type="predicted"/>
<dbReference type="Gene3D" id="3.40.1690.10">
    <property type="entry name" value="secretion proteins EscU"/>
    <property type="match status" value="1"/>
</dbReference>
<dbReference type="PANTHER" id="PTHR30531:SF12">
    <property type="entry name" value="FLAGELLAR BIOSYNTHETIC PROTEIN FLHB"/>
    <property type="match status" value="1"/>
</dbReference>
<evidence type="ECO:0000313" key="1">
    <source>
        <dbReference type="EMBL" id="BAU26570.1"/>
    </source>
</evidence>
<dbReference type="EMBL" id="AP017312">
    <property type="protein sequence ID" value="BAU26570.1"/>
    <property type="molecule type" value="Genomic_DNA"/>
</dbReference>
<keyword evidence="1" id="KW-0966">Cell projection</keyword>
<sequence length="139" mass="15304">MIYKHFQSPKKKAGSSTRAAVIRYDKDNGKTPTIVAQGRGAVAEKIIAKAKEHDIPMQEDALLLDNLLQLDLGSNVPPQLYQVVAEVLLLVRRANVGAPISAPAFPKNLEQTPYWEAEEVDDDDDEISVEDLLQAVRGI</sequence>
<dbReference type="KEGG" id="asoc:CB4_00697"/>
<dbReference type="GO" id="GO:0009306">
    <property type="term" value="P:protein secretion"/>
    <property type="evidence" value="ECO:0007669"/>
    <property type="project" value="InterPro"/>
</dbReference>
<dbReference type="InterPro" id="IPR029025">
    <property type="entry name" value="T3SS_substrate_exporter_C"/>
</dbReference>
<dbReference type="OrthoDB" id="5244399at2"/>
<evidence type="ECO:0000313" key="2">
    <source>
        <dbReference type="Proteomes" id="UP000217696"/>
    </source>
</evidence>
<dbReference type="PANTHER" id="PTHR30531">
    <property type="entry name" value="FLAGELLAR BIOSYNTHETIC PROTEIN FLHB"/>
    <property type="match status" value="1"/>
</dbReference>
<organism evidence="1 2">
    <name type="scientific">Aneurinibacillus soli</name>
    <dbReference type="NCBI Taxonomy" id="1500254"/>
    <lineage>
        <taxon>Bacteria</taxon>
        <taxon>Bacillati</taxon>
        <taxon>Bacillota</taxon>
        <taxon>Bacilli</taxon>
        <taxon>Bacillales</taxon>
        <taxon>Paenibacillaceae</taxon>
        <taxon>Aneurinibacillus group</taxon>
        <taxon>Aneurinibacillus</taxon>
    </lineage>
</organism>
<reference evidence="1 2" key="1">
    <citation type="submission" date="2015-12" db="EMBL/GenBank/DDBJ databases">
        <title>Genome sequence of Aneurinibacillus soli.</title>
        <authorList>
            <person name="Lee J.S."/>
            <person name="Lee K.C."/>
            <person name="Kim K.K."/>
            <person name="Lee B.W."/>
        </authorList>
    </citation>
    <scope>NUCLEOTIDE SEQUENCE [LARGE SCALE GENOMIC DNA]</scope>
    <source>
        <strain evidence="1 2">CB4</strain>
    </source>
</reference>
<dbReference type="Pfam" id="PF01312">
    <property type="entry name" value="Bac_export_2"/>
    <property type="match status" value="1"/>
</dbReference>
<name>A0A0U5ARX5_9BACL</name>
<dbReference type="Proteomes" id="UP000217696">
    <property type="component" value="Chromosome"/>
</dbReference>
<gene>
    <name evidence="1" type="primary">flhB_1</name>
    <name evidence="1" type="ORF">CB4_00697</name>
</gene>